<sequence>MSLGAAIRQQRKALHLTLQALADEVGADAGNLSRIERGEQGITEVMLRKLCAALKCSPAFLYAQSEPSQALITSEKIADYAIFNKQPFQTPSAQSLNRPQEFVSWFRSVAPYIHAFGGKTFVIAFGGEVVDDGQFVSLSHDLNLLASLEVRIVLVHGARPQIESRLKRANLETKLAGGLRVTDDAAMEVVKEANGSIRVEIESLLSMGLVNSPMAGSDIRVASGNFVTAKPIGVLEGVDLQHTGEVRKVDGMAIQKRLDDGEMVLLSPLGYSPTGEAFNLSLEDVAVSTAIALDADKLIFLMDSSGVHNARGELLREMTAQKAKNLLQHVKKNQSGNIEADFQETPNITEDEAYYLPAAIRACDHGVARTHLICRHTDGAILQELFTHDGIGTMVTEMPLESMRQAEIDDVGALLQLIEPLEAEGILVRRGRERLEMEIEQFYVMEHDGRVIGCAALYPFAEEKTAEFACLAIHPAYRGGGRGDRLFHYCEAQAKELGFKTIFCLTTRTEHWFLERGFIEKTVTDLPAEKQKIYNLQRRSKVFVKKL</sequence>
<keyword evidence="5 8" id="KW-0808">Transferase</keyword>
<comment type="similarity">
    <text evidence="2 8">Belongs to the acetyltransferase family. ArgA subfamily.</text>
</comment>
<dbReference type="NCBIfam" id="NF003641">
    <property type="entry name" value="PRK05279.1"/>
    <property type="match status" value="1"/>
</dbReference>
<evidence type="ECO:0000256" key="7">
    <source>
        <dbReference type="ARBA" id="ARBA00048372"/>
    </source>
</evidence>
<dbReference type="InterPro" id="IPR001048">
    <property type="entry name" value="Asp/Glu/Uridylate_kinase"/>
</dbReference>
<evidence type="ECO:0000256" key="5">
    <source>
        <dbReference type="ARBA" id="ARBA00022679"/>
    </source>
</evidence>
<dbReference type="GO" id="GO:0004042">
    <property type="term" value="F:L-glutamate N-acetyltransferase activity"/>
    <property type="evidence" value="ECO:0007669"/>
    <property type="project" value="UniProtKB-UniRule"/>
</dbReference>
<comment type="subcellular location">
    <subcellularLocation>
        <location evidence="8">Cytoplasm</location>
    </subcellularLocation>
</comment>
<dbReference type="Gene3D" id="3.40.630.30">
    <property type="match status" value="1"/>
</dbReference>
<dbReference type="GO" id="GO:0005737">
    <property type="term" value="C:cytoplasm"/>
    <property type="evidence" value="ECO:0007669"/>
    <property type="project" value="UniProtKB-SubCell"/>
</dbReference>
<dbReference type="SUPFAM" id="SSF55729">
    <property type="entry name" value="Acyl-CoA N-acyltransferases (Nat)"/>
    <property type="match status" value="1"/>
</dbReference>
<dbReference type="PIRSF" id="PIRSF000423">
    <property type="entry name" value="ArgA"/>
    <property type="match status" value="1"/>
</dbReference>
<dbReference type="PANTHER" id="PTHR30602:SF12">
    <property type="entry name" value="AMINO-ACID ACETYLTRANSFERASE NAGS1, CHLOROPLASTIC-RELATED"/>
    <property type="match status" value="1"/>
</dbReference>
<keyword evidence="8" id="KW-0963">Cytoplasm</keyword>
<gene>
    <name evidence="8 11" type="primary">argA</name>
    <name evidence="11" type="ORF">BN1209_1516</name>
</gene>
<dbReference type="InterPro" id="IPR036393">
    <property type="entry name" value="AceGlu_kinase-like_sf"/>
</dbReference>
<dbReference type="STRING" id="1581680.BN1209_1516"/>
<evidence type="ECO:0000313" key="11">
    <source>
        <dbReference type="EMBL" id="CEN56553.1"/>
    </source>
</evidence>
<keyword evidence="12" id="KW-1185">Reference proteome</keyword>
<evidence type="ECO:0000256" key="8">
    <source>
        <dbReference type="HAMAP-Rule" id="MF_01105"/>
    </source>
</evidence>
<dbReference type="HOGENOM" id="CLU_024773_0_0_4"/>
<evidence type="ECO:0000259" key="10">
    <source>
        <dbReference type="PROSITE" id="PS51186"/>
    </source>
</evidence>
<evidence type="ECO:0000259" key="9">
    <source>
        <dbReference type="PROSITE" id="PS50943"/>
    </source>
</evidence>
<dbReference type="InterPro" id="IPR016181">
    <property type="entry name" value="Acyl_CoA_acyltransferase"/>
</dbReference>
<protein>
    <recommendedName>
        <fullName evidence="8">Amino-acid acetyltransferase</fullName>
        <ecNumber evidence="8">2.3.1.1</ecNumber>
    </recommendedName>
    <alternativeName>
        <fullName evidence="8">N-acetylglutamate synthase</fullName>
        <shortName evidence="8">AGS</shortName>
        <shortName evidence="8">NAGS</shortName>
    </alternativeName>
</protein>
<organism evidence="11 12">
    <name type="scientific">Candidatus Methylopumilus turicensis</name>
    <dbReference type="NCBI Taxonomy" id="1581680"/>
    <lineage>
        <taxon>Bacteria</taxon>
        <taxon>Pseudomonadati</taxon>
        <taxon>Pseudomonadota</taxon>
        <taxon>Betaproteobacteria</taxon>
        <taxon>Nitrosomonadales</taxon>
        <taxon>Methylophilaceae</taxon>
        <taxon>Candidatus Methylopumilus</taxon>
    </lineage>
</organism>
<dbReference type="InterPro" id="IPR010982">
    <property type="entry name" value="Lambda_DNA-bd_dom_sf"/>
</dbReference>
<evidence type="ECO:0000256" key="6">
    <source>
        <dbReference type="ARBA" id="ARBA00023315"/>
    </source>
</evidence>
<dbReference type="InterPro" id="IPR033719">
    <property type="entry name" value="NAGS_kin"/>
</dbReference>
<feature type="domain" description="N-acetyltransferase" evidence="10">
    <location>
        <begin position="401"/>
        <end position="540"/>
    </location>
</feature>
<comment type="miscellaneous">
    <text evidence="8">In bacteria which possess the bifunctional enzyme ornithine acetyltransferase/N-acetylglutamate synthase (ArgJ), ArgA fulfills an anaplerotic role.</text>
</comment>
<reference evidence="12" key="1">
    <citation type="submission" date="2014-12" db="EMBL/GenBank/DDBJ databases">
        <authorList>
            <person name="Salcher M.M."/>
        </authorList>
    </citation>
    <scope>NUCLEOTIDE SEQUENCE [LARGE SCALE GENOMIC DNA]</scope>
    <source>
        <strain evidence="12">MMS-10A-171</strain>
    </source>
</reference>
<dbReference type="CDD" id="cd04301">
    <property type="entry name" value="NAT_SF"/>
    <property type="match status" value="1"/>
</dbReference>
<dbReference type="Gene3D" id="3.40.1160.10">
    <property type="entry name" value="Acetylglutamate kinase-like"/>
    <property type="match status" value="1"/>
</dbReference>
<comment type="pathway">
    <text evidence="1 8">Amino-acid biosynthesis; L-arginine biosynthesis; N(2)-acetyl-L-ornithine from L-glutamate: step 1/4.</text>
</comment>
<dbReference type="Pfam" id="PF00696">
    <property type="entry name" value="AA_kinase"/>
    <property type="match status" value="1"/>
</dbReference>
<dbReference type="SUPFAM" id="SSF53633">
    <property type="entry name" value="Carbamate kinase-like"/>
    <property type="match status" value="1"/>
</dbReference>
<dbReference type="Proteomes" id="UP000056322">
    <property type="component" value="Chromosome 1"/>
</dbReference>
<dbReference type="NCBIfam" id="TIGR01890">
    <property type="entry name" value="N-Ac-Glu-synth"/>
    <property type="match status" value="1"/>
</dbReference>
<comment type="catalytic activity">
    <reaction evidence="7 8">
        <text>L-glutamate + acetyl-CoA = N-acetyl-L-glutamate + CoA + H(+)</text>
        <dbReference type="Rhea" id="RHEA:24292"/>
        <dbReference type="ChEBI" id="CHEBI:15378"/>
        <dbReference type="ChEBI" id="CHEBI:29985"/>
        <dbReference type="ChEBI" id="CHEBI:44337"/>
        <dbReference type="ChEBI" id="CHEBI:57287"/>
        <dbReference type="ChEBI" id="CHEBI:57288"/>
        <dbReference type="EC" id="2.3.1.1"/>
    </reaction>
</comment>
<dbReference type="EC" id="2.3.1.1" evidence="8"/>
<dbReference type="InterPro" id="IPR010167">
    <property type="entry name" value="NH2A_AcTrfase"/>
</dbReference>
<dbReference type="Pfam" id="PF00583">
    <property type="entry name" value="Acetyltransf_1"/>
    <property type="match status" value="1"/>
</dbReference>
<keyword evidence="3 8" id="KW-0055">Arginine biosynthesis</keyword>
<dbReference type="PANTHER" id="PTHR30602">
    <property type="entry name" value="AMINO-ACID ACETYLTRANSFERASE"/>
    <property type="match status" value="1"/>
</dbReference>
<dbReference type="Pfam" id="PF01381">
    <property type="entry name" value="HTH_3"/>
    <property type="match status" value="1"/>
</dbReference>
<accession>A0A0B7J1C6</accession>
<dbReference type="OrthoDB" id="9802238at2"/>
<dbReference type="KEGG" id="mbac:BN1209_1516"/>
<proteinExistence type="inferred from homology"/>
<dbReference type="UniPathway" id="UPA00068">
    <property type="reaction ID" value="UER00106"/>
</dbReference>
<dbReference type="RefSeq" id="WP_045751628.1">
    <property type="nucleotide sequence ID" value="NZ_LN794158.1"/>
</dbReference>
<dbReference type="GO" id="GO:0003677">
    <property type="term" value="F:DNA binding"/>
    <property type="evidence" value="ECO:0007669"/>
    <property type="project" value="InterPro"/>
</dbReference>
<keyword evidence="4 8" id="KW-0028">Amino-acid biosynthesis</keyword>
<dbReference type="InterPro" id="IPR001387">
    <property type="entry name" value="Cro/C1-type_HTH"/>
</dbReference>
<dbReference type="GO" id="GO:0006526">
    <property type="term" value="P:L-arginine biosynthetic process"/>
    <property type="evidence" value="ECO:0007669"/>
    <property type="project" value="UniProtKB-UniRule"/>
</dbReference>
<name>A0A0B7J1C6_9PROT</name>
<dbReference type="HAMAP" id="MF_01105">
    <property type="entry name" value="N_acetyl_glu_synth"/>
    <property type="match status" value="1"/>
</dbReference>
<dbReference type="Gene3D" id="1.10.260.40">
    <property type="entry name" value="lambda repressor-like DNA-binding domains"/>
    <property type="match status" value="1"/>
</dbReference>
<feature type="domain" description="HTH cro/C1-type" evidence="9">
    <location>
        <begin position="7"/>
        <end position="61"/>
    </location>
</feature>
<dbReference type="PROSITE" id="PS50943">
    <property type="entry name" value="HTH_CROC1"/>
    <property type="match status" value="1"/>
</dbReference>
<dbReference type="CDD" id="cd00093">
    <property type="entry name" value="HTH_XRE"/>
    <property type="match status" value="1"/>
</dbReference>
<dbReference type="CDD" id="cd04237">
    <property type="entry name" value="AAK_NAGS-ABP"/>
    <property type="match status" value="1"/>
</dbReference>
<evidence type="ECO:0000313" key="12">
    <source>
        <dbReference type="Proteomes" id="UP000056322"/>
    </source>
</evidence>
<dbReference type="InterPro" id="IPR000182">
    <property type="entry name" value="GNAT_dom"/>
</dbReference>
<keyword evidence="6 8" id="KW-0012">Acyltransferase</keyword>
<dbReference type="EMBL" id="LN794158">
    <property type="protein sequence ID" value="CEN56553.1"/>
    <property type="molecule type" value="Genomic_DNA"/>
</dbReference>
<evidence type="ECO:0000256" key="3">
    <source>
        <dbReference type="ARBA" id="ARBA00022571"/>
    </source>
</evidence>
<evidence type="ECO:0000256" key="4">
    <source>
        <dbReference type="ARBA" id="ARBA00022605"/>
    </source>
</evidence>
<evidence type="ECO:0000256" key="2">
    <source>
        <dbReference type="ARBA" id="ARBA00009145"/>
    </source>
</evidence>
<dbReference type="AlphaFoldDB" id="A0A0B7J1C6"/>
<dbReference type="SUPFAM" id="SSF47413">
    <property type="entry name" value="lambda repressor-like DNA-binding domains"/>
    <property type="match status" value="1"/>
</dbReference>
<dbReference type="SMART" id="SM00530">
    <property type="entry name" value="HTH_XRE"/>
    <property type="match status" value="1"/>
</dbReference>
<dbReference type="PROSITE" id="PS51186">
    <property type="entry name" value="GNAT"/>
    <property type="match status" value="1"/>
</dbReference>
<evidence type="ECO:0000256" key="1">
    <source>
        <dbReference type="ARBA" id="ARBA00004925"/>
    </source>
</evidence>